<dbReference type="InterPro" id="IPR015927">
    <property type="entry name" value="Peptidase_S24_S26A/B/C"/>
</dbReference>
<dbReference type="PANTHER" id="PTHR40661:SF2">
    <property type="entry name" value="HTH-TYPE TRANSCRIPTIONAL REGULATOR PRTR"/>
    <property type="match status" value="1"/>
</dbReference>
<gene>
    <name evidence="5" type="ORF">GNB58_003882</name>
</gene>
<protein>
    <submittedName>
        <fullName evidence="5">Helix-turn-helix transcriptional regulator</fullName>
    </submittedName>
</protein>
<dbReference type="EMBL" id="DAATAH010000058">
    <property type="protein sequence ID" value="HAE7766840.1"/>
    <property type="molecule type" value="Genomic_DNA"/>
</dbReference>
<dbReference type="PANTHER" id="PTHR40661">
    <property type="match status" value="1"/>
</dbReference>
<dbReference type="InterPro" id="IPR036286">
    <property type="entry name" value="LexA/Signal_pep-like_sf"/>
</dbReference>
<organism evidence="5">
    <name type="scientific">Salmonella enterica subsp. houtenae serovar 45:g,z51:-</name>
    <dbReference type="NCBI Taxonomy" id="1967611"/>
    <lineage>
        <taxon>Bacteria</taxon>
        <taxon>Pseudomonadati</taxon>
        <taxon>Pseudomonadota</taxon>
        <taxon>Gammaproteobacteria</taxon>
        <taxon>Enterobacterales</taxon>
        <taxon>Enterobacteriaceae</taxon>
        <taxon>Salmonella</taxon>
    </lineage>
</organism>
<dbReference type="Gene3D" id="2.10.109.10">
    <property type="entry name" value="Umud Fragment, subunit A"/>
    <property type="match status" value="1"/>
</dbReference>
<dbReference type="Pfam" id="PF00717">
    <property type="entry name" value="Peptidase_S24"/>
    <property type="match status" value="1"/>
</dbReference>
<dbReference type="Gene3D" id="1.10.260.40">
    <property type="entry name" value="lambda repressor-like DNA-binding domains"/>
    <property type="match status" value="1"/>
</dbReference>
<dbReference type="CDD" id="cd00093">
    <property type="entry name" value="HTH_XRE"/>
    <property type="match status" value="1"/>
</dbReference>
<keyword evidence="1" id="KW-0805">Transcription regulation</keyword>
<name>A0A736RBH3_SALHO</name>
<dbReference type="GO" id="GO:0003677">
    <property type="term" value="F:DNA binding"/>
    <property type="evidence" value="ECO:0007669"/>
    <property type="project" value="UniProtKB-KW"/>
</dbReference>
<evidence type="ECO:0000256" key="3">
    <source>
        <dbReference type="ARBA" id="ARBA00023163"/>
    </source>
</evidence>
<dbReference type="PROSITE" id="PS50943">
    <property type="entry name" value="HTH_CROC1"/>
    <property type="match status" value="1"/>
</dbReference>
<dbReference type="SMART" id="SM00530">
    <property type="entry name" value="HTH_XRE"/>
    <property type="match status" value="1"/>
</dbReference>
<reference evidence="5" key="2">
    <citation type="submission" date="2018-07" db="EMBL/GenBank/DDBJ databases">
        <authorList>
            <consortium name="NCBI Pathogen Detection Project"/>
        </authorList>
    </citation>
    <scope>NUCLEOTIDE SEQUENCE</scope>
    <source>
        <strain evidence="5">2584-68</strain>
    </source>
</reference>
<keyword evidence="2" id="KW-0238">DNA-binding</keyword>
<accession>A0A736RBH3</accession>
<sequence>MNISERVKSLRTELGLTQAQLATRAKTSQQAIEQLENGKIKRPRYIIELANALNCDPSWLLTGEGNKNKPRNQESEIPSQNSWIGISAWDRNTPLDDDEVEVPFLKDIEFACGSGAYSEEDNNGFKLRFAKSTLRKVNANSDGTGVICFPAKGNSMEPVIPDGTTVAINTNDKRIVDGKVYAINENGWKRLKILYRTGPDTVTVKSYNKDEYHDEEKNLKDLEIIGRMFWYSVLV</sequence>
<dbReference type="CDD" id="cd06529">
    <property type="entry name" value="S24_LexA-like"/>
    <property type="match status" value="1"/>
</dbReference>
<dbReference type="InterPro" id="IPR010982">
    <property type="entry name" value="Lambda_DNA-bd_dom_sf"/>
</dbReference>
<comment type="caution">
    <text evidence="5">The sequence shown here is derived from an EMBL/GenBank/DDBJ whole genome shotgun (WGS) entry which is preliminary data.</text>
</comment>
<evidence type="ECO:0000313" key="5">
    <source>
        <dbReference type="EMBL" id="HAE7766840.1"/>
    </source>
</evidence>
<evidence type="ECO:0000256" key="2">
    <source>
        <dbReference type="ARBA" id="ARBA00023125"/>
    </source>
</evidence>
<dbReference type="SUPFAM" id="SSF47413">
    <property type="entry name" value="lambda repressor-like DNA-binding domains"/>
    <property type="match status" value="1"/>
</dbReference>
<dbReference type="Pfam" id="PF01381">
    <property type="entry name" value="HTH_3"/>
    <property type="match status" value="1"/>
</dbReference>
<dbReference type="SUPFAM" id="SSF51306">
    <property type="entry name" value="LexA/Signal peptidase"/>
    <property type="match status" value="1"/>
</dbReference>
<dbReference type="InterPro" id="IPR039418">
    <property type="entry name" value="LexA-like"/>
</dbReference>
<evidence type="ECO:0000259" key="4">
    <source>
        <dbReference type="PROSITE" id="PS50943"/>
    </source>
</evidence>
<reference evidence="5" key="1">
    <citation type="journal article" date="2018" name="Genome Biol.">
        <title>SKESA: strategic k-mer extension for scrupulous assemblies.</title>
        <authorList>
            <person name="Souvorov A."/>
            <person name="Agarwala R."/>
            <person name="Lipman D.J."/>
        </authorList>
    </citation>
    <scope>NUCLEOTIDE SEQUENCE</scope>
    <source>
        <strain evidence="5">2584-68</strain>
    </source>
</reference>
<dbReference type="InterPro" id="IPR001387">
    <property type="entry name" value="Cro/C1-type_HTH"/>
</dbReference>
<feature type="domain" description="HTH cro/C1-type" evidence="4">
    <location>
        <begin position="7"/>
        <end position="60"/>
    </location>
</feature>
<dbReference type="AlphaFoldDB" id="A0A736RBH3"/>
<keyword evidence="3" id="KW-0804">Transcription</keyword>
<evidence type="ECO:0000256" key="1">
    <source>
        <dbReference type="ARBA" id="ARBA00023015"/>
    </source>
</evidence>
<proteinExistence type="predicted"/>